<dbReference type="AlphaFoldDB" id="A0A7J0BJC5"/>
<sequence length="50" mass="5932">MDCIYSSQGSRPWRSTQREAEHYKIGRRQITVLFNIIPMGYRGTLREDTI</sequence>
<gene>
    <name evidence="1" type="ORF">DSM101010T_16100</name>
</gene>
<dbReference type="EMBL" id="BLVO01000013">
    <property type="protein sequence ID" value="GFM33245.1"/>
    <property type="molecule type" value="Genomic_DNA"/>
</dbReference>
<protein>
    <submittedName>
        <fullName evidence="1">Uncharacterized protein</fullName>
    </submittedName>
</protein>
<evidence type="ECO:0000313" key="2">
    <source>
        <dbReference type="Proteomes" id="UP000503840"/>
    </source>
</evidence>
<reference evidence="1 2" key="1">
    <citation type="submission" date="2020-05" db="EMBL/GenBank/DDBJ databases">
        <title>Draft genome sequence of Desulfovibrio sp. strain HN2T.</title>
        <authorList>
            <person name="Ueno A."/>
            <person name="Tamazawa S."/>
            <person name="Tamamura S."/>
            <person name="Murakami T."/>
            <person name="Kiyama T."/>
            <person name="Inomata H."/>
            <person name="Amano Y."/>
            <person name="Miyakawa K."/>
            <person name="Tamaki H."/>
            <person name="Naganuma T."/>
            <person name="Kaneko K."/>
        </authorList>
    </citation>
    <scope>NUCLEOTIDE SEQUENCE [LARGE SCALE GENOMIC DNA]</scope>
    <source>
        <strain evidence="1 2">HN2</strain>
    </source>
</reference>
<proteinExistence type="predicted"/>
<accession>A0A7J0BJC5</accession>
<comment type="caution">
    <text evidence="1">The sequence shown here is derived from an EMBL/GenBank/DDBJ whole genome shotgun (WGS) entry which is preliminary data.</text>
</comment>
<dbReference type="Proteomes" id="UP000503840">
    <property type="component" value="Unassembled WGS sequence"/>
</dbReference>
<organism evidence="1 2">
    <name type="scientific">Desulfovibrio subterraneus</name>
    <dbReference type="NCBI Taxonomy" id="2718620"/>
    <lineage>
        <taxon>Bacteria</taxon>
        <taxon>Pseudomonadati</taxon>
        <taxon>Thermodesulfobacteriota</taxon>
        <taxon>Desulfovibrionia</taxon>
        <taxon>Desulfovibrionales</taxon>
        <taxon>Desulfovibrionaceae</taxon>
        <taxon>Desulfovibrio</taxon>
    </lineage>
</organism>
<name>A0A7J0BJC5_9BACT</name>
<keyword evidence="2" id="KW-1185">Reference proteome</keyword>
<evidence type="ECO:0000313" key="1">
    <source>
        <dbReference type="EMBL" id="GFM33245.1"/>
    </source>
</evidence>